<dbReference type="AlphaFoldDB" id="A0A839YZM3"/>
<reference evidence="2 3" key="1">
    <citation type="submission" date="2020-08" db="EMBL/GenBank/DDBJ databases">
        <title>Genomic Encyclopedia of Type Strains, Phase IV (KMG-IV): sequencing the most valuable type-strain genomes for metagenomic binning, comparative biology and taxonomic classification.</title>
        <authorList>
            <person name="Goeker M."/>
        </authorList>
    </citation>
    <scope>NUCLEOTIDE SEQUENCE [LARGE SCALE GENOMIC DNA]</scope>
    <source>
        <strain evidence="2 3">DSM 24194</strain>
    </source>
</reference>
<dbReference type="InterPro" id="IPR036291">
    <property type="entry name" value="NAD(P)-bd_dom_sf"/>
</dbReference>
<dbReference type="EMBL" id="JACICF010000001">
    <property type="protein sequence ID" value="MBB3764446.1"/>
    <property type="molecule type" value="Genomic_DNA"/>
</dbReference>
<evidence type="ECO:0000313" key="2">
    <source>
        <dbReference type="EMBL" id="MBB3764446.1"/>
    </source>
</evidence>
<dbReference type="Gene3D" id="3.40.50.720">
    <property type="entry name" value="NAD(P)-binding Rossmann-like Domain"/>
    <property type="match status" value="1"/>
</dbReference>
<protein>
    <submittedName>
        <fullName evidence="2">NADH dehydrogenase</fullName>
        <ecNumber evidence="2">1.6.99.3</ecNumber>
    </submittedName>
</protein>
<dbReference type="GO" id="GO:0044877">
    <property type="term" value="F:protein-containing complex binding"/>
    <property type="evidence" value="ECO:0007669"/>
    <property type="project" value="TreeGrafter"/>
</dbReference>
<feature type="domain" description="NAD(P)-binding" evidence="1">
    <location>
        <begin position="14"/>
        <end position="153"/>
    </location>
</feature>
<keyword evidence="2" id="KW-0560">Oxidoreductase</keyword>
<dbReference type="SUPFAM" id="SSF51735">
    <property type="entry name" value="NAD(P)-binding Rossmann-fold domains"/>
    <property type="match status" value="1"/>
</dbReference>
<evidence type="ECO:0000259" key="1">
    <source>
        <dbReference type="Pfam" id="PF13460"/>
    </source>
</evidence>
<name>A0A839YZM3_9SPHN</name>
<proteinExistence type="predicted"/>
<dbReference type="InterPro" id="IPR051207">
    <property type="entry name" value="ComplexI_NDUFA9_subunit"/>
</dbReference>
<keyword evidence="3" id="KW-1185">Reference proteome</keyword>
<dbReference type="PANTHER" id="PTHR12126:SF11">
    <property type="entry name" value="NADH DEHYDROGENASE [UBIQUINONE] 1 ALPHA SUBCOMPLEX SUBUNIT 9, MITOCHONDRIAL"/>
    <property type="match status" value="1"/>
</dbReference>
<dbReference type="InterPro" id="IPR016040">
    <property type="entry name" value="NAD(P)-bd_dom"/>
</dbReference>
<dbReference type="Pfam" id="PF13460">
    <property type="entry name" value="NAD_binding_10"/>
    <property type="match status" value="1"/>
</dbReference>
<dbReference type="GO" id="GO:0016491">
    <property type="term" value="F:oxidoreductase activity"/>
    <property type="evidence" value="ECO:0007669"/>
    <property type="project" value="UniProtKB-KW"/>
</dbReference>
<dbReference type="EC" id="1.6.99.3" evidence="2"/>
<sequence length="314" mass="33412">MSDPNSIPIITVFGGGGFIGRYACEHLLKHDVRLRVAERQPKRASRLQPLGDVGQVALMPADLTRPATVQRAVVNASAVINLVGTFDGDLESVHVEGARTAALAAKEAGAKAFVHVSAIGADPDATSVYGRTKGEGEQAVRDAFPGATILRPSVVFGPEDEFTNRFASMSILPFLPVLAPKCRFQPVFAGDLGKAIAEAALRPDRHGGKTYDIAGPDVLTMHELNERIARMAGRSPQIVDLPDFVGDAMSRLGFLPGAPISRDQWLMLQSDNVADPARPGLADMGIEATPLAQAAPEWLGRYRKGGRFAVSETA</sequence>
<gene>
    <name evidence="2" type="ORF">FHS50_001469</name>
</gene>
<accession>A0A839YZM3</accession>
<organism evidence="2 3">
    <name type="scientific">Sphingomicrobium lutaoense</name>
    <dbReference type="NCBI Taxonomy" id="515949"/>
    <lineage>
        <taxon>Bacteria</taxon>
        <taxon>Pseudomonadati</taxon>
        <taxon>Pseudomonadota</taxon>
        <taxon>Alphaproteobacteria</taxon>
        <taxon>Sphingomonadales</taxon>
        <taxon>Sphingomonadaceae</taxon>
        <taxon>Sphingomicrobium</taxon>
    </lineage>
</organism>
<evidence type="ECO:0000313" key="3">
    <source>
        <dbReference type="Proteomes" id="UP000578569"/>
    </source>
</evidence>
<dbReference type="CDD" id="cd05271">
    <property type="entry name" value="NDUFA9_like_SDR_a"/>
    <property type="match status" value="1"/>
</dbReference>
<dbReference type="RefSeq" id="WP_183933705.1">
    <property type="nucleotide sequence ID" value="NZ_JACICF010000001.1"/>
</dbReference>
<comment type="caution">
    <text evidence="2">The sequence shown here is derived from an EMBL/GenBank/DDBJ whole genome shotgun (WGS) entry which is preliminary data.</text>
</comment>
<dbReference type="Proteomes" id="UP000578569">
    <property type="component" value="Unassembled WGS sequence"/>
</dbReference>
<dbReference type="PANTHER" id="PTHR12126">
    <property type="entry name" value="NADH-UBIQUINONE OXIDOREDUCTASE 39 KDA SUBUNIT-RELATED"/>
    <property type="match status" value="1"/>
</dbReference>